<dbReference type="Proteomes" id="UP000078387">
    <property type="component" value="Unassembled WGS sequence"/>
</dbReference>
<comment type="caution">
    <text evidence="2">The sequence shown here is derived from an EMBL/GenBank/DDBJ whole genome shotgun (WGS) entry which is preliminary data.</text>
</comment>
<dbReference type="VEuPathDB" id="AmoebaDB:KM1_175000"/>
<sequence>MEKQTYIEGWESLNENDIDLKLMRMGFETITEKSKITPEITPDELMTNVFDIVSQLNMISNKFYSGYDKSNKENEFNKEFDSEKVSCANQWNKIVIPTDEDDIHTFFIGGSPYFVEENKILLQSQKTNGNEAVLMTEEEMRSFYDIFDYLSSSQLQTTKEMMNEFKKSSNEN</sequence>
<accession>A0A5K1UMU4</accession>
<gene>
    <name evidence="2" type="ORF">CL6EHI_117790</name>
    <name evidence="1" type="ORF">CL6EHI_142230</name>
</gene>
<dbReference type="EMBL" id="BDEQ01000001">
    <property type="protein sequence ID" value="GAT92942.1"/>
    <property type="molecule type" value="Genomic_DNA"/>
</dbReference>
<evidence type="ECO:0000313" key="3">
    <source>
        <dbReference type="Proteomes" id="UP000078387"/>
    </source>
</evidence>
<dbReference type="VEuPathDB" id="AmoebaDB:EHI7A_099230"/>
<dbReference type="EMBL" id="BDEQ01000001">
    <property type="protein sequence ID" value="GAT94030.1"/>
    <property type="molecule type" value="Genomic_DNA"/>
</dbReference>
<name>A0A5K1UMU4_ENTHI</name>
<dbReference type="VEuPathDB" id="AmoebaDB:EHI_142230"/>
<evidence type="ECO:0000313" key="2">
    <source>
        <dbReference type="EMBL" id="GAT94030.1"/>
    </source>
</evidence>
<reference evidence="2 3" key="1">
    <citation type="submission" date="2016-05" db="EMBL/GenBank/DDBJ databases">
        <title>First whole genome sequencing of Entamoeba histolytica HM1:IMSS-clone-6.</title>
        <authorList>
            <person name="Mukherjee Avik.K."/>
            <person name="Izumyama S."/>
            <person name="Nakada-Tsukui K."/>
            <person name="Nozaki T."/>
        </authorList>
    </citation>
    <scope>NUCLEOTIDE SEQUENCE [LARGE SCALE GENOMIC DNA]</scope>
    <source>
        <strain evidence="2 3">HM1:IMSS clone 6</strain>
    </source>
</reference>
<dbReference type="VEuPathDB" id="AmoebaDB:EHI5A_101370"/>
<organism evidence="2 3">
    <name type="scientific">Entamoeba histolytica</name>
    <dbReference type="NCBI Taxonomy" id="5759"/>
    <lineage>
        <taxon>Eukaryota</taxon>
        <taxon>Amoebozoa</taxon>
        <taxon>Evosea</taxon>
        <taxon>Archamoebae</taxon>
        <taxon>Mastigamoebida</taxon>
        <taxon>Entamoebidae</taxon>
        <taxon>Entamoeba</taxon>
    </lineage>
</organism>
<dbReference type="OMA" id="CERRWNS"/>
<evidence type="ECO:0000313" key="1">
    <source>
        <dbReference type="EMBL" id="GAT92942.1"/>
    </source>
</evidence>
<dbReference type="AlphaFoldDB" id="A0A5K1UMU4"/>
<protein>
    <submittedName>
        <fullName evidence="2">Uncharacterized protein</fullName>
    </submittedName>
</protein>
<proteinExistence type="predicted"/>
<dbReference type="VEuPathDB" id="AmoebaDB:EHI8A_105520"/>